<dbReference type="GO" id="GO:0030170">
    <property type="term" value="F:pyridoxal phosphate binding"/>
    <property type="evidence" value="ECO:0007669"/>
    <property type="project" value="InterPro"/>
</dbReference>
<protein>
    <submittedName>
        <fullName evidence="4">Uncharacterized protein</fullName>
    </submittedName>
</protein>
<keyword evidence="3" id="KW-1133">Transmembrane helix</keyword>
<dbReference type="Proteomes" id="UP001200034">
    <property type="component" value="Unassembled WGS sequence"/>
</dbReference>
<feature type="transmembrane region" description="Helical" evidence="3">
    <location>
        <begin position="86"/>
        <end position="106"/>
    </location>
</feature>
<dbReference type="GO" id="GO:0004058">
    <property type="term" value="F:aromatic-L-amino-acid decarboxylase activity"/>
    <property type="evidence" value="ECO:0007669"/>
    <property type="project" value="TreeGrafter"/>
</dbReference>
<comment type="cofactor">
    <cofactor evidence="1">
        <name>pyridoxal 5'-phosphate</name>
        <dbReference type="ChEBI" id="CHEBI:597326"/>
    </cofactor>
</comment>
<dbReference type="InterPro" id="IPR010977">
    <property type="entry name" value="Aromatic_deC"/>
</dbReference>
<accession>A0AAD4K451</accession>
<comment type="caution">
    <text evidence="4">The sequence shown here is derived from an EMBL/GenBank/DDBJ whole genome shotgun (WGS) entry which is preliminary data.</text>
</comment>
<name>A0AAD4K451_9MUSC</name>
<dbReference type="PANTHER" id="PTHR11999:SF60">
    <property type="entry name" value="3,4-DIHYDROXYPHENYLACETALDEHYDE SYNTHASE"/>
    <property type="match status" value="1"/>
</dbReference>
<dbReference type="PRINTS" id="PR00800">
    <property type="entry name" value="YHDCRBOXLASE"/>
</dbReference>
<evidence type="ECO:0000256" key="3">
    <source>
        <dbReference type="SAM" id="Phobius"/>
    </source>
</evidence>
<evidence type="ECO:0000256" key="2">
    <source>
        <dbReference type="ARBA" id="ARBA00022898"/>
    </source>
</evidence>
<keyword evidence="3" id="KW-0812">Transmembrane</keyword>
<dbReference type="InterPro" id="IPR015424">
    <property type="entry name" value="PyrdxlP-dep_Trfase"/>
</dbReference>
<evidence type="ECO:0000256" key="1">
    <source>
        <dbReference type="ARBA" id="ARBA00001933"/>
    </source>
</evidence>
<evidence type="ECO:0000313" key="4">
    <source>
        <dbReference type="EMBL" id="KAH8377179.1"/>
    </source>
</evidence>
<dbReference type="GO" id="GO:0019752">
    <property type="term" value="P:carboxylic acid metabolic process"/>
    <property type="evidence" value="ECO:0007669"/>
    <property type="project" value="InterPro"/>
</dbReference>
<keyword evidence="3" id="KW-0472">Membrane</keyword>
<reference evidence="4" key="1">
    <citation type="journal article" date="2021" name="Mol. Ecol. Resour.">
        <title>Phylogenomic analyses of the genus Drosophila reveals genomic signals of climate adaptation.</title>
        <authorList>
            <person name="Li F."/>
            <person name="Rane R.V."/>
            <person name="Luria V."/>
            <person name="Xiong Z."/>
            <person name="Chen J."/>
            <person name="Li Z."/>
            <person name="Catullo R.A."/>
            <person name="Griffin P.C."/>
            <person name="Schiffer M."/>
            <person name="Pearce S."/>
            <person name="Lee S.F."/>
            <person name="McElroy K."/>
            <person name="Stocker A."/>
            <person name="Shirriffs J."/>
            <person name="Cockerell F."/>
            <person name="Coppin C."/>
            <person name="Sgro C.M."/>
            <person name="Karger A."/>
            <person name="Cain J.W."/>
            <person name="Weber J.A."/>
            <person name="Santpere G."/>
            <person name="Kirschner M.W."/>
            <person name="Hoffmann A.A."/>
            <person name="Oakeshott J.G."/>
            <person name="Zhang G."/>
        </authorList>
    </citation>
    <scope>NUCLEOTIDE SEQUENCE</scope>
    <source>
        <strain evidence="4">BGI-SZ-2011g</strain>
    </source>
</reference>
<dbReference type="EMBL" id="JAJJHW010001127">
    <property type="protein sequence ID" value="KAH8377179.1"/>
    <property type="molecule type" value="Genomic_DNA"/>
</dbReference>
<keyword evidence="5" id="KW-1185">Reference proteome</keyword>
<dbReference type="PANTHER" id="PTHR11999">
    <property type="entry name" value="GROUP II PYRIDOXAL-5-PHOSPHATE DECARBOXYLASE"/>
    <property type="match status" value="1"/>
</dbReference>
<organism evidence="4 5">
    <name type="scientific">Drosophila rubida</name>
    <dbReference type="NCBI Taxonomy" id="30044"/>
    <lineage>
        <taxon>Eukaryota</taxon>
        <taxon>Metazoa</taxon>
        <taxon>Ecdysozoa</taxon>
        <taxon>Arthropoda</taxon>
        <taxon>Hexapoda</taxon>
        <taxon>Insecta</taxon>
        <taxon>Pterygota</taxon>
        <taxon>Neoptera</taxon>
        <taxon>Endopterygota</taxon>
        <taxon>Diptera</taxon>
        <taxon>Brachycera</taxon>
        <taxon>Muscomorpha</taxon>
        <taxon>Ephydroidea</taxon>
        <taxon>Drosophilidae</taxon>
        <taxon>Drosophila</taxon>
    </lineage>
</organism>
<dbReference type="AlphaFoldDB" id="A0AAD4K451"/>
<sequence>MDFDEFREFGHASIEFIINYLSNIRDRDVLPSVVPHEVINQLPRQIPEQPEHWRHILHDLEHIILPGLTHWQSPYFNAFFPSSTSAGSIIGELLIAGIGVLGFSWVSPPNKESYRQG</sequence>
<proteinExistence type="predicted"/>
<dbReference type="GO" id="GO:0005737">
    <property type="term" value="C:cytoplasm"/>
    <property type="evidence" value="ECO:0007669"/>
    <property type="project" value="TreeGrafter"/>
</dbReference>
<keyword evidence="2" id="KW-0663">Pyridoxal phosphate</keyword>
<gene>
    <name evidence="4" type="ORF">KR093_003893</name>
</gene>
<dbReference type="SUPFAM" id="SSF53383">
    <property type="entry name" value="PLP-dependent transferases"/>
    <property type="match status" value="1"/>
</dbReference>
<dbReference type="Pfam" id="PF00282">
    <property type="entry name" value="Pyridoxal_deC"/>
    <property type="match status" value="1"/>
</dbReference>
<evidence type="ECO:0000313" key="5">
    <source>
        <dbReference type="Proteomes" id="UP001200034"/>
    </source>
</evidence>
<dbReference type="GO" id="GO:0006520">
    <property type="term" value="P:amino acid metabolic process"/>
    <property type="evidence" value="ECO:0007669"/>
    <property type="project" value="InterPro"/>
</dbReference>
<dbReference type="InterPro" id="IPR002129">
    <property type="entry name" value="PyrdxlP-dep_de-COase"/>
</dbReference>
<dbReference type="Gene3D" id="1.20.1340.10">
    <property type="entry name" value="dopa decarboxylase, N-terminal domain"/>
    <property type="match status" value="1"/>
</dbReference>
<dbReference type="GO" id="GO:0006584">
    <property type="term" value="P:catecholamine metabolic process"/>
    <property type="evidence" value="ECO:0007669"/>
    <property type="project" value="TreeGrafter"/>
</dbReference>